<feature type="region of interest" description="Disordered" evidence="1">
    <location>
        <begin position="101"/>
        <end position="151"/>
    </location>
</feature>
<keyword evidence="4" id="KW-1185">Reference proteome</keyword>
<dbReference type="InterPro" id="IPR038468">
    <property type="entry name" value="MmpS_C"/>
</dbReference>
<keyword evidence="2" id="KW-1133">Transmembrane helix</keyword>
<comment type="caution">
    <text evidence="3">The sequence shown here is derived from an EMBL/GenBank/DDBJ whole genome shotgun (WGS) entry which is preliminary data.</text>
</comment>
<evidence type="ECO:0000256" key="1">
    <source>
        <dbReference type="SAM" id="MobiDB-lite"/>
    </source>
</evidence>
<evidence type="ECO:0000256" key="2">
    <source>
        <dbReference type="SAM" id="Phobius"/>
    </source>
</evidence>
<proteinExistence type="predicted"/>
<keyword evidence="2" id="KW-0472">Membrane</keyword>
<name>A0ABP9CDI1_9PSEU</name>
<organism evidence="3 4">
    <name type="scientific">Actinomycetospora chlora</name>
    <dbReference type="NCBI Taxonomy" id="663608"/>
    <lineage>
        <taxon>Bacteria</taxon>
        <taxon>Bacillati</taxon>
        <taxon>Actinomycetota</taxon>
        <taxon>Actinomycetes</taxon>
        <taxon>Pseudonocardiales</taxon>
        <taxon>Pseudonocardiaceae</taxon>
        <taxon>Actinomycetospora</taxon>
    </lineage>
</organism>
<reference evidence="4" key="1">
    <citation type="journal article" date="2019" name="Int. J. Syst. Evol. Microbiol.">
        <title>The Global Catalogue of Microorganisms (GCM) 10K type strain sequencing project: providing services to taxonomists for standard genome sequencing and annotation.</title>
        <authorList>
            <consortium name="The Broad Institute Genomics Platform"/>
            <consortium name="The Broad Institute Genome Sequencing Center for Infectious Disease"/>
            <person name="Wu L."/>
            <person name="Ma J."/>
        </authorList>
    </citation>
    <scope>NUCLEOTIDE SEQUENCE [LARGE SCALE GENOMIC DNA]</scope>
    <source>
        <strain evidence="4">JCM 17979</strain>
    </source>
</reference>
<evidence type="ECO:0008006" key="5">
    <source>
        <dbReference type="Google" id="ProtNLM"/>
    </source>
</evidence>
<evidence type="ECO:0000313" key="3">
    <source>
        <dbReference type="EMBL" id="GAA4806454.1"/>
    </source>
</evidence>
<feature type="transmembrane region" description="Helical" evidence="2">
    <location>
        <begin position="71"/>
        <end position="95"/>
    </location>
</feature>
<sequence>MVQPYPPRAPGRPRNVVATAGFVWALVGAVLALVPIIGVIAWVASPIGLVLSVVALGLATRREGAGRGLAIAGTVLGVVGLVLCVVWASVVVAAFDHLTPPSSSTTSTPYTPPPPPADLDRTAPEVTLEVTGSTSASVTRTTPDGSRTSTSEALPFRVTLPTPPTAIVSVIASHVGAPDQGPLTCTISQSGRVLMTRTETGPYPVAVCTAW</sequence>
<evidence type="ECO:0000313" key="4">
    <source>
        <dbReference type="Proteomes" id="UP001500928"/>
    </source>
</evidence>
<gene>
    <name evidence="3" type="ORF">GCM10023200_50070</name>
</gene>
<feature type="compositionally biased region" description="Polar residues" evidence="1">
    <location>
        <begin position="130"/>
        <end position="151"/>
    </location>
</feature>
<accession>A0ABP9CDI1</accession>
<dbReference type="Proteomes" id="UP001500928">
    <property type="component" value="Unassembled WGS sequence"/>
</dbReference>
<dbReference type="EMBL" id="BAABHO010000054">
    <property type="protein sequence ID" value="GAA4806454.1"/>
    <property type="molecule type" value="Genomic_DNA"/>
</dbReference>
<dbReference type="Gene3D" id="2.60.40.2880">
    <property type="entry name" value="MmpS1-5, C-terminal soluble domain"/>
    <property type="match status" value="1"/>
</dbReference>
<keyword evidence="2" id="KW-0812">Transmembrane</keyword>
<dbReference type="RefSeq" id="WP_345422231.1">
    <property type="nucleotide sequence ID" value="NZ_BAABHO010000054.1"/>
</dbReference>
<protein>
    <recommendedName>
        <fullName evidence="5">DUF4190 domain-containing protein</fullName>
    </recommendedName>
</protein>
<feature type="transmembrane region" description="Helical" evidence="2">
    <location>
        <begin position="16"/>
        <end position="34"/>
    </location>
</feature>